<feature type="compositionally biased region" description="Low complexity" evidence="1">
    <location>
        <begin position="251"/>
        <end position="265"/>
    </location>
</feature>
<feature type="compositionally biased region" description="Low complexity" evidence="1">
    <location>
        <begin position="290"/>
        <end position="320"/>
    </location>
</feature>
<dbReference type="EMBL" id="SJPX01000005">
    <property type="protein sequence ID" value="TWU47904.1"/>
    <property type="molecule type" value="Genomic_DNA"/>
</dbReference>
<protein>
    <submittedName>
        <fullName evidence="2">Uncharacterized protein</fullName>
    </submittedName>
</protein>
<name>A0A5C6EHE5_9BACT</name>
<feature type="compositionally biased region" description="Acidic residues" evidence="1">
    <location>
        <begin position="145"/>
        <end position="168"/>
    </location>
</feature>
<dbReference type="RefSeq" id="WP_146536348.1">
    <property type="nucleotide sequence ID" value="NZ_SJPX01000005.1"/>
</dbReference>
<accession>A0A5C6EHE5</accession>
<keyword evidence="3" id="KW-1185">Reference proteome</keyword>
<organism evidence="2 3">
    <name type="scientific">Rubripirellula reticaptiva</name>
    <dbReference type="NCBI Taxonomy" id="2528013"/>
    <lineage>
        <taxon>Bacteria</taxon>
        <taxon>Pseudomonadati</taxon>
        <taxon>Planctomycetota</taxon>
        <taxon>Planctomycetia</taxon>
        <taxon>Pirellulales</taxon>
        <taxon>Pirellulaceae</taxon>
        <taxon>Rubripirellula</taxon>
    </lineage>
</organism>
<feature type="region of interest" description="Disordered" evidence="1">
    <location>
        <begin position="187"/>
        <end position="214"/>
    </location>
</feature>
<proteinExistence type="predicted"/>
<dbReference type="Proteomes" id="UP000317977">
    <property type="component" value="Unassembled WGS sequence"/>
</dbReference>
<gene>
    <name evidence="2" type="ORF">Poly59_47480</name>
</gene>
<feature type="region of interest" description="Disordered" evidence="1">
    <location>
        <begin position="136"/>
        <end position="168"/>
    </location>
</feature>
<reference evidence="2 3" key="1">
    <citation type="submission" date="2019-02" db="EMBL/GenBank/DDBJ databases">
        <title>Deep-cultivation of Planctomycetes and their phenomic and genomic characterization uncovers novel biology.</title>
        <authorList>
            <person name="Wiegand S."/>
            <person name="Jogler M."/>
            <person name="Boedeker C."/>
            <person name="Pinto D."/>
            <person name="Vollmers J."/>
            <person name="Rivas-Marin E."/>
            <person name="Kohn T."/>
            <person name="Peeters S.H."/>
            <person name="Heuer A."/>
            <person name="Rast P."/>
            <person name="Oberbeckmann S."/>
            <person name="Bunk B."/>
            <person name="Jeske O."/>
            <person name="Meyerdierks A."/>
            <person name="Storesund J.E."/>
            <person name="Kallscheuer N."/>
            <person name="Luecker S."/>
            <person name="Lage O.M."/>
            <person name="Pohl T."/>
            <person name="Merkel B.J."/>
            <person name="Hornburger P."/>
            <person name="Mueller R.-W."/>
            <person name="Bruemmer F."/>
            <person name="Labrenz M."/>
            <person name="Spormann A.M."/>
            <person name="Op Den Camp H."/>
            <person name="Overmann J."/>
            <person name="Amann R."/>
            <person name="Jetten M.S.M."/>
            <person name="Mascher T."/>
            <person name="Medema M.H."/>
            <person name="Devos D.P."/>
            <person name="Kaster A.-K."/>
            <person name="Ovreas L."/>
            <person name="Rohde M."/>
            <person name="Galperin M.Y."/>
            <person name="Jogler C."/>
        </authorList>
    </citation>
    <scope>NUCLEOTIDE SEQUENCE [LARGE SCALE GENOMIC DNA]</scope>
    <source>
        <strain evidence="2 3">Poly59</strain>
    </source>
</reference>
<evidence type="ECO:0000256" key="1">
    <source>
        <dbReference type="SAM" id="MobiDB-lite"/>
    </source>
</evidence>
<dbReference type="AlphaFoldDB" id="A0A5C6EHE5"/>
<comment type="caution">
    <text evidence="2">The sequence shown here is derived from an EMBL/GenBank/DDBJ whole genome shotgun (WGS) entry which is preliminary data.</text>
</comment>
<feature type="region of interest" description="Disordered" evidence="1">
    <location>
        <begin position="251"/>
        <end position="355"/>
    </location>
</feature>
<sequence>MTVSNCPRCAEPIRLPVDPEFSGSLIDDAQGECPWCGESFPMSELVRKLPPMLVVRSADGQAITPALAGAAVGLAGIGTGTAAGIVGNASAAVGGELMDDDDLSNLTVVDEPGLNETINDDDLGVVDADETVSDFGSEADASFSPDDDLDYNQDIESDEHADDGYDDVPVVDEQPIEYQLDSANEHSISADWDADQDSQPMRVSPTRRKKKGAPWKTAVGVIAGGALALPIADGLLTLAGRESILGIWPSKSTTVSSNNVRVSPPMELSDDNDPTNSQPEPAGRSLDMPSTQSSSLQDASSAISDLMNAAEATTTESETSFPDPAAEPAVADYGNVEEPETPSEDSLAMPAMETPSFDVPVTEEPVAAEPIAEEPTAETGFTAQPSIDTPEIDVSATDAFSMPPADSVADAPAATEALSAFAPPAEPIEETADSPELTSALDEANRTLDAVLAMDDSDPLRTKAMAVAYREISKVGVLADANSDSAKDLLTRVKQSPLLSKYENASTKWFSYPNRGTEGILVIGKTESTASGQGIRVGDELVLVSQGELPSSDRVIALGKISGDAANTTVEVTVAESL</sequence>
<evidence type="ECO:0000313" key="2">
    <source>
        <dbReference type="EMBL" id="TWU47904.1"/>
    </source>
</evidence>
<evidence type="ECO:0000313" key="3">
    <source>
        <dbReference type="Proteomes" id="UP000317977"/>
    </source>
</evidence>
<dbReference type="OrthoDB" id="266044at2"/>